<dbReference type="InterPro" id="IPR001387">
    <property type="entry name" value="Cro/C1-type_HTH"/>
</dbReference>
<feature type="domain" description="HTH cro/C1-type" evidence="2">
    <location>
        <begin position="1"/>
        <end position="72"/>
    </location>
</feature>
<name>A0A545APA2_9ACTN</name>
<dbReference type="InterPro" id="IPR010982">
    <property type="entry name" value="Lambda_DNA-bd_dom_sf"/>
</dbReference>
<dbReference type="InterPro" id="IPR041413">
    <property type="entry name" value="MLTR_LBD"/>
</dbReference>
<dbReference type="GO" id="GO:0003677">
    <property type="term" value="F:DNA binding"/>
    <property type="evidence" value="ECO:0007669"/>
    <property type="project" value="InterPro"/>
</dbReference>
<dbReference type="Gene3D" id="3.30.450.180">
    <property type="match status" value="1"/>
</dbReference>
<dbReference type="InParanoid" id="A0A545APA2"/>
<dbReference type="CDD" id="cd00093">
    <property type="entry name" value="HTH_XRE"/>
    <property type="match status" value="1"/>
</dbReference>
<gene>
    <name evidence="3" type="ORF">FL583_21965</name>
</gene>
<organism evidence="3 4">
    <name type="scientific">Cryptosporangium phraense</name>
    <dbReference type="NCBI Taxonomy" id="2593070"/>
    <lineage>
        <taxon>Bacteria</taxon>
        <taxon>Bacillati</taxon>
        <taxon>Actinomycetota</taxon>
        <taxon>Actinomycetes</taxon>
        <taxon>Cryptosporangiales</taxon>
        <taxon>Cryptosporangiaceae</taxon>
        <taxon>Cryptosporangium</taxon>
    </lineage>
</organism>
<evidence type="ECO:0000256" key="1">
    <source>
        <dbReference type="SAM" id="MobiDB-lite"/>
    </source>
</evidence>
<comment type="caution">
    <text evidence="3">The sequence shown here is derived from an EMBL/GenBank/DDBJ whole genome shotgun (WGS) entry which is preliminary data.</text>
</comment>
<evidence type="ECO:0000313" key="3">
    <source>
        <dbReference type="EMBL" id="TQS43120.1"/>
    </source>
</evidence>
<dbReference type="EMBL" id="VIRS01000015">
    <property type="protein sequence ID" value="TQS43120.1"/>
    <property type="molecule type" value="Genomic_DNA"/>
</dbReference>
<dbReference type="Pfam" id="PF13560">
    <property type="entry name" value="HTH_31"/>
    <property type="match status" value="1"/>
</dbReference>
<dbReference type="Proteomes" id="UP000317982">
    <property type="component" value="Unassembled WGS sequence"/>
</dbReference>
<feature type="region of interest" description="Disordered" evidence="1">
    <location>
        <begin position="1"/>
        <end position="22"/>
    </location>
</feature>
<dbReference type="SMART" id="SM00530">
    <property type="entry name" value="HTH_XRE"/>
    <property type="match status" value="1"/>
</dbReference>
<evidence type="ECO:0000313" key="4">
    <source>
        <dbReference type="Proteomes" id="UP000317982"/>
    </source>
</evidence>
<dbReference type="PANTHER" id="PTHR35010">
    <property type="entry name" value="BLL4672 PROTEIN-RELATED"/>
    <property type="match status" value="1"/>
</dbReference>
<dbReference type="SUPFAM" id="SSF47413">
    <property type="entry name" value="lambda repressor-like DNA-binding domains"/>
    <property type="match status" value="1"/>
</dbReference>
<sequence length="261" mass="29099">MRARREATDPVAAGFPAGSRRRTPGLRREELAQLAGVSVTWYTWLEQARDITVSRQVIASLARVLELTAAERAHLYTLAELALPPSDPHPPTVDPTLQRLVDVLQPNPAYLTNPWWDLVAFNDAYASLLGGLEQRPPAERNILWITFTESRGAGLFVDWDSEARSLIGQFRVTLAQHPNDPRGAELLTTLRAADPYFRELWDEHSIGRFESARKRLVHPRAGRVDLDYTKLTAAADDQLFLVVFLPSDDESAAKLRGLAGG</sequence>
<proteinExistence type="predicted"/>
<dbReference type="Gene3D" id="1.10.260.40">
    <property type="entry name" value="lambda repressor-like DNA-binding domains"/>
    <property type="match status" value="1"/>
</dbReference>
<keyword evidence="4" id="KW-1185">Reference proteome</keyword>
<accession>A0A545APA2</accession>
<reference evidence="3 4" key="1">
    <citation type="submission" date="2019-07" db="EMBL/GenBank/DDBJ databases">
        <title>Cryptosporangium phraense sp. nov., isolated from plant litter.</title>
        <authorList>
            <person name="Suriyachadkun C."/>
        </authorList>
    </citation>
    <scope>NUCLEOTIDE SEQUENCE [LARGE SCALE GENOMIC DNA]</scope>
    <source>
        <strain evidence="3 4">A-T 5661</strain>
    </source>
</reference>
<dbReference type="Pfam" id="PF17765">
    <property type="entry name" value="MLTR_LBD"/>
    <property type="match status" value="1"/>
</dbReference>
<dbReference type="AlphaFoldDB" id="A0A545APA2"/>
<dbReference type="OrthoDB" id="4790304at2"/>
<evidence type="ECO:0000259" key="2">
    <source>
        <dbReference type="SMART" id="SM00530"/>
    </source>
</evidence>
<protein>
    <submittedName>
        <fullName evidence="3">Helix-turn-helix domain-containing protein</fullName>
    </submittedName>
</protein>